<keyword evidence="3 6" id="KW-0863">Zinc-finger</keyword>
<feature type="compositionally biased region" description="Polar residues" evidence="8">
    <location>
        <begin position="1083"/>
        <end position="1105"/>
    </location>
</feature>
<feature type="compositionally biased region" description="Basic and acidic residues" evidence="8">
    <location>
        <begin position="1005"/>
        <end position="1030"/>
    </location>
</feature>
<dbReference type="PROSITE" id="PS01357">
    <property type="entry name" value="ZF_ZZ_1"/>
    <property type="match status" value="1"/>
</dbReference>
<feature type="coiled-coil region" evidence="7">
    <location>
        <begin position="563"/>
        <end position="601"/>
    </location>
</feature>
<evidence type="ECO:0000256" key="7">
    <source>
        <dbReference type="SAM" id="Coils"/>
    </source>
</evidence>
<dbReference type="SMART" id="SM00458">
    <property type="entry name" value="RICIN"/>
    <property type="match status" value="1"/>
</dbReference>
<dbReference type="GO" id="GO:0070013">
    <property type="term" value="C:intracellular organelle lumen"/>
    <property type="evidence" value="ECO:0007669"/>
    <property type="project" value="UniProtKB-ARBA"/>
</dbReference>
<evidence type="ECO:0000259" key="10">
    <source>
        <dbReference type="PROSITE" id="PS50135"/>
    </source>
</evidence>
<dbReference type="SUPFAM" id="SSF54277">
    <property type="entry name" value="CAD &amp; PB1 domains"/>
    <property type="match status" value="1"/>
</dbReference>
<keyword evidence="5" id="KW-0968">Cytoplasmic vesicle</keyword>
<dbReference type="Pfam" id="PF24932">
    <property type="entry name" value="UBA_NBR1_C"/>
    <property type="match status" value="1"/>
</dbReference>
<dbReference type="SUPFAM" id="SSF50370">
    <property type="entry name" value="Ricin B-like lectins"/>
    <property type="match status" value="1"/>
</dbReference>
<evidence type="ECO:0000259" key="11">
    <source>
        <dbReference type="PROSITE" id="PS51745"/>
    </source>
</evidence>
<evidence type="ECO:0000256" key="1">
    <source>
        <dbReference type="ARBA" id="ARBA00004419"/>
    </source>
</evidence>
<dbReference type="InterPro" id="IPR015940">
    <property type="entry name" value="UBA"/>
</dbReference>
<evidence type="ECO:0000256" key="6">
    <source>
        <dbReference type="PROSITE-ProRule" id="PRU00228"/>
    </source>
</evidence>
<feature type="compositionally biased region" description="Basic and acidic residues" evidence="8">
    <location>
        <begin position="987"/>
        <end position="998"/>
    </location>
</feature>
<keyword evidence="4" id="KW-0862">Zinc</keyword>
<accession>A0AAD9JG41</accession>
<dbReference type="SMART" id="SM00666">
    <property type="entry name" value="PB1"/>
    <property type="match status" value="1"/>
</dbReference>
<feature type="domain" description="UBA" evidence="9">
    <location>
        <begin position="1215"/>
        <end position="1256"/>
    </location>
</feature>
<dbReference type="Pfam" id="PF16158">
    <property type="entry name" value="N_BRCA1_IG"/>
    <property type="match status" value="1"/>
</dbReference>
<dbReference type="PANTHER" id="PTHR20930">
    <property type="entry name" value="OVARIAN CARCINOMA ANTIGEN CA125-RELATED"/>
    <property type="match status" value="1"/>
</dbReference>
<feature type="domain" description="PB1" evidence="11">
    <location>
        <begin position="4"/>
        <end position="86"/>
    </location>
</feature>
<evidence type="ECO:0000313" key="13">
    <source>
        <dbReference type="Proteomes" id="UP001208570"/>
    </source>
</evidence>
<evidence type="ECO:0000256" key="4">
    <source>
        <dbReference type="ARBA" id="ARBA00022833"/>
    </source>
</evidence>
<dbReference type="Gene3D" id="3.10.20.90">
    <property type="entry name" value="Phosphatidylinositol 3-kinase Catalytic Subunit, Chain A, domain 1"/>
    <property type="match status" value="1"/>
</dbReference>
<dbReference type="SUPFAM" id="SSF46934">
    <property type="entry name" value="UBA-like"/>
    <property type="match status" value="1"/>
</dbReference>
<dbReference type="EMBL" id="JAODUP010000361">
    <property type="protein sequence ID" value="KAK2151515.1"/>
    <property type="molecule type" value="Genomic_DNA"/>
</dbReference>
<dbReference type="InterPro" id="IPR056893">
    <property type="entry name" value="UBA_Nbr1_C"/>
</dbReference>
<dbReference type="Pfam" id="PF00564">
    <property type="entry name" value="PB1"/>
    <property type="match status" value="1"/>
</dbReference>
<dbReference type="SUPFAM" id="SSF57850">
    <property type="entry name" value="RING/U-box"/>
    <property type="match status" value="1"/>
</dbReference>
<dbReference type="GO" id="GO:0043130">
    <property type="term" value="F:ubiquitin binding"/>
    <property type="evidence" value="ECO:0007669"/>
    <property type="project" value="TreeGrafter"/>
</dbReference>
<dbReference type="SMART" id="SM00291">
    <property type="entry name" value="ZnF_ZZ"/>
    <property type="match status" value="1"/>
</dbReference>
<gene>
    <name evidence="12" type="ORF">LSH36_361g07004</name>
</gene>
<feature type="domain" description="ZZ-type" evidence="10">
    <location>
        <begin position="475"/>
        <end position="527"/>
    </location>
</feature>
<keyword evidence="2" id="KW-0479">Metal-binding</keyword>
<dbReference type="InterPro" id="IPR043145">
    <property type="entry name" value="Znf_ZZ_sf"/>
</dbReference>
<name>A0AAD9JG41_9ANNE</name>
<evidence type="ECO:0000256" key="5">
    <source>
        <dbReference type="ARBA" id="ARBA00023329"/>
    </source>
</evidence>
<sequence length="1266" mass="141596">MSEDILVNIQFQGINQGTFTQIQVTPSDIAWEDLELMLKVYADEEQLVIKYMDEEGDEIIIGSEEELKEAFKVAKRSNNTLSLRAVCNTPPAGLMDTNSAEFQEAVAASLEEIPSGGDPKGREMDHKTDCGFDSKDTDDVILGTKETADPDQAAEEMVDVKESGATKVDPIVAEDQTRKKENKRKPKPTPRKCHLFFIEKQSDNLVLDVKDGDLNPGAEVILSHAKSPSDPTINNQLWYFDKETKTIRSVLTDFCVDGESSGDEDRICHMMPYSENSWSQQWIWSDGHLLSGSGKPLILSTKLGAKCGTPLEVRMIVDTEFGHLWNLIPVEGKKHGFSRDAEEHIDKSFRPKPYKRSKRDHHPELSVSHRRIAATSQDPKVKSTRQRFTGSVVNDPEDQPPSWFFSYMDKFKEELRDDLAKLVARRTVHQVLKGLNNAMIDTVRITDGGHVPTQPASASPDGASGSEDAIPMYCHVGVVCDRCDFPIVGVRYKCGNCENFDLCENCETLDGSHDPDHVFLKIRRPIPVIIRKKNGHVVPLLKANLYALRDEKYAVEDHYTKKGDKLKRRKDKLLKKFEEFEEKMRRKEEKLKRHLDAVKELPKKKEKLDLPPLEDISMIDLKFIRHENLPDGAHVQPGTRFVKKWVVKNTGILSWNREYMLTVIDGSLSTVKSSIAVPHLKLEEEGVVSVVLIAPNEPGDYQSYWRLHHNDQFYGHHVSCSVFVDQKETLEPTADKADVLKVADNLQEDEEDSAVNLAHSTSELALEEAGVDDNNELTKLMASYETLTINGHIHAKASQTATPNNTPRDITPPKSPLPEIHILSNSSSVEIVTVDVDNDDDNDIVGDDAVMNMTDLVQERMANLGLKQSDDLDMWSSCEEFQTDDSDSDFYVVPIPDCFNLDLPPTTSASTSIIIKKDECRSIDEMLTTSHSLEMQPVLMPTSSQLSSSEKCVAVIPAGDEAETEVTAQSEQDCQTEGETAQLGASKEMEEIPQREQEQISEQNTQREQKDQTEHKNKVEQDNQENRTDHIEDDQSIAKLDPADEATTPKVVEVCDDSTTDGTDGQVPEVERHEVDDGDDQATDQNANLPLDINENSAGTPNQEEPSAAAAGSEVPTQRTDAYDPRALTPGTDKERKTLCPLACQARPGEFAAHWVTAAQGVASIATMAAHSAYSTARDVFRTLQARDKYVPPTSNWTPPQNTWTPRPAVPAPENLPQSLVDQLVEMGFANRELNQQLLDKHNNDLDKVVQDLVQEHDNEWSANRH</sequence>
<dbReference type="PROSITE" id="PS50030">
    <property type="entry name" value="UBA"/>
    <property type="match status" value="1"/>
</dbReference>
<dbReference type="CDD" id="cd14319">
    <property type="entry name" value="UBA_NBR1"/>
    <property type="match status" value="1"/>
</dbReference>
<feature type="region of interest" description="Disordered" evidence="8">
    <location>
        <begin position="112"/>
        <end position="138"/>
    </location>
</feature>
<dbReference type="GO" id="GO:0000407">
    <property type="term" value="C:phagophore assembly site"/>
    <property type="evidence" value="ECO:0007669"/>
    <property type="project" value="TreeGrafter"/>
</dbReference>
<feature type="region of interest" description="Disordered" evidence="8">
    <location>
        <begin position="967"/>
        <end position="1134"/>
    </location>
</feature>
<keyword evidence="13" id="KW-1185">Reference proteome</keyword>
<dbReference type="GO" id="GO:0016236">
    <property type="term" value="P:macroautophagy"/>
    <property type="evidence" value="ECO:0007669"/>
    <property type="project" value="TreeGrafter"/>
</dbReference>
<feature type="compositionally biased region" description="Basic residues" evidence="8">
    <location>
        <begin position="180"/>
        <end position="190"/>
    </location>
</feature>
<keyword evidence="7" id="KW-0175">Coiled coil</keyword>
<dbReference type="AlphaFoldDB" id="A0AAD9JG41"/>
<comment type="caution">
    <text evidence="12">The sequence shown here is derived from an EMBL/GenBank/DDBJ whole genome shotgun (WGS) entry which is preliminary data.</text>
</comment>
<dbReference type="Pfam" id="PF00569">
    <property type="entry name" value="ZZ"/>
    <property type="match status" value="1"/>
</dbReference>
<feature type="region of interest" description="Disordered" evidence="8">
    <location>
        <begin position="159"/>
        <end position="190"/>
    </location>
</feature>
<dbReference type="InterPro" id="IPR053793">
    <property type="entry name" value="PB1-like"/>
</dbReference>
<dbReference type="Gene3D" id="3.30.60.90">
    <property type="match status" value="1"/>
</dbReference>
<evidence type="ECO:0000313" key="12">
    <source>
        <dbReference type="EMBL" id="KAK2151515.1"/>
    </source>
</evidence>
<dbReference type="PROSITE" id="PS51745">
    <property type="entry name" value="PB1"/>
    <property type="match status" value="1"/>
</dbReference>
<dbReference type="Gene3D" id="1.10.8.10">
    <property type="entry name" value="DNA helicase RuvA subunit, C-terminal domain"/>
    <property type="match status" value="1"/>
</dbReference>
<feature type="compositionally biased region" description="Basic and acidic residues" evidence="8">
    <location>
        <begin position="119"/>
        <end position="138"/>
    </location>
</feature>
<evidence type="ECO:0000259" key="9">
    <source>
        <dbReference type="PROSITE" id="PS50030"/>
    </source>
</evidence>
<dbReference type="PROSITE" id="PS50135">
    <property type="entry name" value="ZF_ZZ_2"/>
    <property type="match status" value="1"/>
</dbReference>
<comment type="subcellular location">
    <subcellularLocation>
        <location evidence="1">Cytoplasmic vesicle</location>
        <location evidence="1">Autophagosome</location>
    </subcellularLocation>
</comment>
<dbReference type="InterPro" id="IPR032350">
    <property type="entry name" value="Nbr1_FW"/>
</dbReference>
<dbReference type="InterPro" id="IPR000433">
    <property type="entry name" value="Znf_ZZ"/>
</dbReference>
<feature type="region of interest" description="Disordered" evidence="8">
    <location>
        <begin position="370"/>
        <end position="393"/>
    </location>
</feature>
<dbReference type="GO" id="GO:0008270">
    <property type="term" value="F:zinc ion binding"/>
    <property type="evidence" value="ECO:0007669"/>
    <property type="project" value="UniProtKB-KW"/>
</dbReference>
<evidence type="ECO:0000256" key="8">
    <source>
        <dbReference type="SAM" id="MobiDB-lite"/>
    </source>
</evidence>
<feature type="compositionally biased region" description="Polar residues" evidence="8">
    <location>
        <begin position="967"/>
        <end position="979"/>
    </location>
</feature>
<evidence type="ECO:0000256" key="3">
    <source>
        <dbReference type="ARBA" id="ARBA00022771"/>
    </source>
</evidence>
<dbReference type="Gene3D" id="2.60.40.10">
    <property type="entry name" value="Immunoglobulins"/>
    <property type="match status" value="1"/>
</dbReference>
<dbReference type="GO" id="GO:0031410">
    <property type="term" value="C:cytoplasmic vesicle"/>
    <property type="evidence" value="ECO:0007669"/>
    <property type="project" value="UniProtKB-KW"/>
</dbReference>
<dbReference type="Gene3D" id="2.80.10.50">
    <property type="match status" value="1"/>
</dbReference>
<dbReference type="InterPro" id="IPR000772">
    <property type="entry name" value="Ricin_B_lectin"/>
</dbReference>
<dbReference type="FunFam" id="3.30.60.90:FF:000007">
    <property type="entry name" value="Next to BRCA1 gene 1 protein"/>
    <property type="match status" value="1"/>
</dbReference>
<evidence type="ECO:0000256" key="2">
    <source>
        <dbReference type="ARBA" id="ARBA00022723"/>
    </source>
</evidence>
<dbReference type="InterPro" id="IPR035992">
    <property type="entry name" value="Ricin_B-like_lectins"/>
</dbReference>
<dbReference type="InterPro" id="IPR000270">
    <property type="entry name" value="PB1_dom"/>
</dbReference>
<dbReference type="CDD" id="cd02340">
    <property type="entry name" value="ZZ_NBR1_like"/>
    <property type="match status" value="1"/>
</dbReference>
<dbReference type="InterPro" id="IPR009060">
    <property type="entry name" value="UBA-like_sf"/>
</dbReference>
<dbReference type="PROSITE" id="PS50231">
    <property type="entry name" value="RICIN_B_LECTIN"/>
    <property type="match status" value="1"/>
</dbReference>
<proteinExistence type="predicted"/>
<dbReference type="PANTHER" id="PTHR20930:SF2">
    <property type="entry name" value="NEXT TO BRCA1 GENE 1 PROTEIN"/>
    <property type="match status" value="1"/>
</dbReference>
<organism evidence="12 13">
    <name type="scientific">Paralvinella palmiformis</name>
    <dbReference type="NCBI Taxonomy" id="53620"/>
    <lineage>
        <taxon>Eukaryota</taxon>
        <taxon>Metazoa</taxon>
        <taxon>Spiralia</taxon>
        <taxon>Lophotrochozoa</taxon>
        <taxon>Annelida</taxon>
        <taxon>Polychaeta</taxon>
        <taxon>Sedentaria</taxon>
        <taxon>Canalipalpata</taxon>
        <taxon>Terebellida</taxon>
        <taxon>Terebelliformia</taxon>
        <taxon>Alvinellidae</taxon>
        <taxon>Paralvinella</taxon>
    </lineage>
</organism>
<dbReference type="Proteomes" id="UP001208570">
    <property type="component" value="Unassembled WGS sequence"/>
</dbReference>
<evidence type="ECO:0008006" key="14">
    <source>
        <dbReference type="Google" id="ProtNLM"/>
    </source>
</evidence>
<dbReference type="CDD" id="cd14947">
    <property type="entry name" value="NBR1_like"/>
    <property type="match status" value="1"/>
</dbReference>
<dbReference type="Pfam" id="PF00652">
    <property type="entry name" value="Ricin_B_lectin"/>
    <property type="match status" value="1"/>
</dbReference>
<dbReference type="FunFam" id="2.60.40.10:FF:000199">
    <property type="entry name" value="next to BRCA1 gene 1 protein-like"/>
    <property type="match status" value="1"/>
</dbReference>
<reference evidence="12" key="1">
    <citation type="journal article" date="2023" name="Mol. Biol. Evol.">
        <title>Third-Generation Sequencing Reveals the Adaptive Role of the Epigenome in Three Deep-Sea Polychaetes.</title>
        <authorList>
            <person name="Perez M."/>
            <person name="Aroh O."/>
            <person name="Sun Y."/>
            <person name="Lan Y."/>
            <person name="Juniper S.K."/>
            <person name="Young C.R."/>
            <person name="Angers B."/>
            <person name="Qian P.Y."/>
        </authorList>
    </citation>
    <scope>NUCLEOTIDE SEQUENCE</scope>
    <source>
        <strain evidence="12">P08H-3</strain>
    </source>
</reference>
<protein>
    <recommendedName>
        <fullName evidence="14">Next to BRCA1 gene 1 protein</fullName>
    </recommendedName>
</protein>
<dbReference type="InterPro" id="IPR013783">
    <property type="entry name" value="Ig-like_fold"/>
</dbReference>
<dbReference type="GO" id="GO:0005776">
    <property type="term" value="C:autophagosome"/>
    <property type="evidence" value="ECO:0007669"/>
    <property type="project" value="UniProtKB-SubCell"/>
</dbReference>